<gene>
    <name evidence="1" type="ORF">APZ16_06535</name>
</gene>
<evidence type="ECO:0000313" key="2">
    <source>
        <dbReference type="Proteomes" id="UP000074294"/>
    </source>
</evidence>
<organism evidence="1 2">
    <name type="scientific">Hadarchaeum yellowstonense</name>
    <dbReference type="NCBI Taxonomy" id="1776334"/>
    <lineage>
        <taxon>Archaea</taxon>
        <taxon>Methanobacteriati</taxon>
        <taxon>Candidatus Hadarchaeota</taxon>
        <taxon>Candidatus Hadarchaeia</taxon>
        <taxon>Candidatus Hadarchaeales</taxon>
        <taxon>Candidatus Hadarchaeaceae</taxon>
        <taxon>Candidatus Hadarchaeum</taxon>
    </lineage>
</organism>
<sequence length="113" mass="13037">MEESSEEEFRRKYPNLAREIGGKGTIRINAVRSTVEEGEKAAHSNHGYEPTAVDYIRRCTTEEQALEIINFLESRKEIDEDYAKRLRRQLVEQGLSSFGSHKEPGYYERVAKG</sequence>
<dbReference type="EMBL" id="LQMQ01000021">
    <property type="protein sequence ID" value="KUO41444.1"/>
    <property type="molecule type" value="Genomic_DNA"/>
</dbReference>
<dbReference type="Proteomes" id="UP000074294">
    <property type="component" value="Unassembled WGS sequence"/>
</dbReference>
<comment type="caution">
    <text evidence="1">The sequence shown here is derived from an EMBL/GenBank/DDBJ whole genome shotgun (WGS) entry which is preliminary data.</text>
</comment>
<proteinExistence type="predicted"/>
<evidence type="ECO:0008006" key="3">
    <source>
        <dbReference type="Google" id="ProtNLM"/>
    </source>
</evidence>
<dbReference type="Pfam" id="PF09868">
    <property type="entry name" value="DUF2095"/>
    <property type="match status" value="1"/>
</dbReference>
<dbReference type="InterPro" id="IPR018662">
    <property type="entry name" value="DUF2095"/>
</dbReference>
<reference evidence="1 2" key="1">
    <citation type="journal article" date="2016" name="Nat. Microbiol.">
        <title>Genomic inference of the metabolism of cosmopolitan subsurface Archaea, Hadesarchaea.</title>
        <authorList>
            <person name="Baker B.J."/>
            <person name="Saw J.H."/>
            <person name="Lind A.E."/>
            <person name="Lazar C.S."/>
            <person name="Hinrichs K.-U."/>
            <person name="Teske A.P."/>
            <person name="Ettema T.J."/>
        </authorList>
    </citation>
    <scope>NUCLEOTIDE SEQUENCE [LARGE SCALE GENOMIC DNA]</scope>
</reference>
<name>A0A147JXX4_HADYE</name>
<protein>
    <recommendedName>
        <fullName evidence="3">DUF2095 domain-containing protein</fullName>
    </recommendedName>
</protein>
<accession>A0A147JXX4</accession>
<dbReference type="STRING" id="1776334.APZ16_06535"/>
<dbReference type="AlphaFoldDB" id="A0A147JXX4"/>
<evidence type="ECO:0000313" key="1">
    <source>
        <dbReference type="EMBL" id="KUO41444.1"/>
    </source>
</evidence>